<organism evidence="2 3">
    <name type="scientific">Elsinoe australis</name>
    <dbReference type="NCBI Taxonomy" id="40998"/>
    <lineage>
        <taxon>Eukaryota</taxon>
        <taxon>Fungi</taxon>
        <taxon>Dikarya</taxon>
        <taxon>Ascomycota</taxon>
        <taxon>Pezizomycotina</taxon>
        <taxon>Dothideomycetes</taxon>
        <taxon>Dothideomycetidae</taxon>
        <taxon>Myriangiales</taxon>
        <taxon>Elsinoaceae</taxon>
        <taxon>Elsinoe</taxon>
    </lineage>
</organism>
<feature type="compositionally biased region" description="Basic and acidic residues" evidence="1">
    <location>
        <begin position="203"/>
        <end position="223"/>
    </location>
</feature>
<feature type="compositionally biased region" description="Basic and acidic residues" evidence="1">
    <location>
        <begin position="159"/>
        <end position="169"/>
    </location>
</feature>
<feature type="region of interest" description="Disordered" evidence="1">
    <location>
        <begin position="45"/>
        <end position="231"/>
    </location>
</feature>
<gene>
    <name evidence="2" type="ORF">C1H76_2685</name>
</gene>
<dbReference type="Proteomes" id="UP000308133">
    <property type="component" value="Unassembled WGS sequence"/>
</dbReference>
<evidence type="ECO:0000313" key="2">
    <source>
        <dbReference type="EMBL" id="TKX25099.1"/>
    </source>
</evidence>
<feature type="compositionally biased region" description="Basic and acidic residues" evidence="1">
    <location>
        <begin position="138"/>
        <end position="150"/>
    </location>
</feature>
<accession>A0A4U7B2Q2</accession>
<feature type="region of interest" description="Disordered" evidence="1">
    <location>
        <begin position="237"/>
        <end position="256"/>
    </location>
</feature>
<dbReference type="AlphaFoldDB" id="A0A4U7B2Q2"/>
<feature type="region of interest" description="Disordered" evidence="1">
    <location>
        <begin position="1"/>
        <end position="26"/>
    </location>
</feature>
<feature type="compositionally biased region" description="Gly residues" evidence="1">
    <location>
        <begin position="173"/>
        <end position="182"/>
    </location>
</feature>
<protein>
    <submittedName>
        <fullName evidence="2">Uncharacterized protein</fullName>
    </submittedName>
</protein>
<proteinExistence type="predicted"/>
<feature type="compositionally biased region" description="Basic and acidic residues" evidence="1">
    <location>
        <begin position="9"/>
        <end position="19"/>
    </location>
</feature>
<evidence type="ECO:0000313" key="3">
    <source>
        <dbReference type="Proteomes" id="UP000308133"/>
    </source>
</evidence>
<comment type="caution">
    <text evidence="2">The sequence shown here is derived from an EMBL/GenBank/DDBJ whole genome shotgun (WGS) entry which is preliminary data.</text>
</comment>
<evidence type="ECO:0000256" key="1">
    <source>
        <dbReference type="SAM" id="MobiDB-lite"/>
    </source>
</evidence>
<feature type="compositionally biased region" description="Acidic residues" evidence="1">
    <location>
        <begin position="246"/>
        <end position="256"/>
    </location>
</feature>
<sequence length="256" mass="26854">MLESQYRFDSPHSRPKTVERNGYCLPSNLDTESVLQAKCSRQLSSGNLAATGGGSAGPLPTDDEDRAEQDSPAPSIERDLADTSSSGEDADGKSEHGFDLADGQELLQSAAHVVGADVSDAADGTANGLNGEDDEDAGGERDKGDEREDSSGQDGEEEEKAKAKIRDGSADGDQGGCDGSGSVGSDAMVDVDDAPSDEEDACGIDKDEHEDKQRDTEADKADSFVDDDEADKLMHTTDVCPPELTPEAEAEVQLEL</sequence>
<dbReference type="EMBL" id="PTQR01000032">
    <property type="protein sequence ID" value="TKX25099.1"/>
    <property type="molecule type" value="Genomic_DNA"/>
</dbReference>
<feature type="compositionally biased region" description="Acidic residues" evidence="1">
    <location>
        <begin position="189"/>
        <end position="202"/>
    </location>
</feature>
<reference evidence="2 3" key="1">
    <citation type="submission" date="2018-02" db="EMBL/GenBank/DDBJ databases">
        <title>Draft genome sequences of Elsinoe sp., causing black scab on jojoba.</title>
        <authorList>
            <person name="Stodart B."/>
            <person name="Jeffress S."/>
            <person name="Ash G."/>
            <person name="Arun Chinnappa K."/>
        </authorList>
    </citation>
    <scope>NUCLEOTIDE SEQUENCE [LARGE SCALE GENOMIC DNA]</scope>
    <source>
        <strain evidence="2 3">Hillstone_2</strain>
    </source>
</reference>
<name>A0A4U7B2Q2_9PEZI</name>
<feature type="compositionally biased region" description="Basic and acidic residues" evidence="1">
    <location>
        <begin position="90"/>
        <end position="99"/>
    </location>
</feature>